<name>A0A6M3KV33_9ZZZZ</name>
<organism evidence="1">
    <name type="scientific">viral metagenome</name>
    <dbReference type="NCBI Taxonomy" id="1070528"/>
    <lineage>
        <taxon>unclassified sequences</taxon>
        <taxon>metagenomes</taxon>
        <taxon>organismal metagenomes</taxon>
    </lineage>
</organism>
<proteinExistence type="predicted"/>
<accession>A0A6M3KV33</accession>
<evidence type="ECO:0000313" key="1">
    <source>
        <dbReference type="EMBL" id="QJA85592.1"/>
    </source>
</evidence>
<dbReference type="AlphaFoldDB" id="A0A6M3KV33"/>
<dbReference type="EMBL" id="MT142583">
    <property type="protein sequence ID" value="QJA85592.1"/>
    <property type="molecule type" value="Genomic_DNA"/>
</dbReference>
<sequence>MITLCITDEWDLWVALCVAKRKYKGLEGQTWQNCYDQISIEKLQQISTGTSEIRTQTKSLLDISLTTIHTATQLLKKNNETIY</sequence>
<gene>
    <name evidence="1" type="ORF">MM415B02202_0031</name>
</gene>
<protein>
    <submittedName>
        <fullName evidence="1">Uncharacterized protein</fullName>
    </submittedName>
</protein>
<reference evidence="1" key="1">
    <citation type="submission" date="2020-03" db="EMBL/GenBank/DDBJ databases">
        <title>The deep terrestrial virosphere.</title>
        <authorList>
            <person name="Holmfeldt K."/>
            <person name="Nilsson E."/>
            <person name="Simone D."/>
            <person name="Lopez-Fernandez M."/>
            <person name="Wu X."/>
            <person name="de Brujin I."/>
            <person name="Lundin D."/>
            <person name="Andersson A."/>
            <person name="Bertilsson S."/>
            <person name="Dopson M."/>
        </authorList>
    </citation>
    <scope>NUCLEOTIDE SEQUENCE</scope>
    <source>
        <strain evidence="1">MM415B02202</strain>
    </source>
</reference>